<evidence type="ECO:0000313" key="3">
    <source>
        <dbReference type="Proteomes" id="UP000608754"/>
    </source>
</evidence>
<dbReference type="InterPro" id="IPR008687">
    <property type="entry name" value="MobC"/>
</dbReference>
<dbReference type="Proteomes" id="UP000608754">
    <property type="component" value="Unassembled WGS sequence"/>
</dbReference>
<evidence type="ECO:0000259" key="1">
    <source>
        <dbReference type="Pfam" id="PF05713"/>
    </source>
</evidence>
<keyword evidence="3" id="KW-1185">Reference proteome</keyword>
<reference evidence="2" key="1">
    <citation type="submission" date="2020-10" db="EMBL/GenBank/DDBJ databases">
        <authorList>
            <person name="Lu T."/>
            <person name="Wang Q."/>
            <person name="Han X."/>
        </authorList>
    </citation>
    <scope>NUCLEOTIDE SEQUENCE</scope>
    <source>
        <strain evidence="2">WQ 117</strain>
    </source>
</reference>
<dbReference type="EMBL" id="JADGIK010000007">
    <property type="protein sequence ID" value="MBF0597984.1"/>
    <property type="molecule type" value="Genomic_DNA"/>
</dbReference>
<feature type="domain" description="Bacterial mobilisation" evidence="1">
    <location>
        <begin position="61"/>
        <end position="95"/>
    </location>
</feature>
<dbReference type="RefSeq" id="WP_194183525.1">
    <property type="nucleotide sequence ID" value="NZ_JADGIK010000007.1"/>
</dbReference>
<dbReference type="Pfam" id="PF05713">
    <property type="entry name" value="MobC"/>
    <property type="match status" value="1"/>
</dbReference>
<protein>
    <submittedName>
        <fullName evidence="2">Plasmid mobilization relaxosome protein MobC</fullName>
    </submittedName>
</protein>
<dbReference type="AlphaFoldDB" id="A0A8J7FR12"/>
<evidence type="ECO:0000313" key="2">
    <source>
        <dbReference type="EMBL" id="MBF0597984.1"/>
    </source>
</evidence>
<organism evidence="2 3">
    <name type="scientific">Faecalibacter rhinopitheci</name>
    <dbReference type="NCBI Taxonomy" id="2779678"/>
    <lineage>
        <taxon>Bacteria</taxon>
        <taxon>Pseudomonadati</taxon>
        <taxon>Bacteroidota</taxon>
        <taxon>Flavobacteriia</taxon>
        <taxon>Flavobacteriales</taxon>
        <taxon>Weeksellaceae</taxon>
        <taxon>Faecalibacter</taxon>
    </lineage>
</organism>
<comment type="caution">
    <text evidence="2">The sequence shown here is derived from an EMBL/GenBank/DDBJ whole genome shotgun (WGS) entry which is preliminary data.</text>
</comment>
<gene>
    <name evidence="2" type="primary">mobC</name>
    <name evidence="2" type="ORF">IM532_11120</name>
</gene>
<name>A0A8J7FR12_9FLAO</name>
<proteinExistence type="predicted"/>
<accession>A0A8J7FR12</accession>
<sequence length="113" mass="13493">MRDKFIQIRVSEKEKNEFLKIASERELSLTDLILTDVLKLRDKTKHRKIMNLLNQENFDYSKVSTNINQVAKYVNTNQKIDENTLKEFNNLLRELIILKNKANDLAYKYVMEL</sequence>